<reference evidence="11" key="2">
    <citation type="submission" date="2018-08" db="UniProtKB">
        <authorList>
            <consortium name="EnsemblPlants"/>
        </authorList>
    </citation>
    <scope>IDENTIFICATION</scope>
    <source>
        <strain evidence="11">Yugu1</strain>
    </source>
</reference>
<dbReference type="InterPro" id="IPR029962">
    <property type="entry name" value="TBL"/>
</dbReference>
<evidence type="ECO:0000256" key="1">
    <source>
        <dbReference type="ARBA" id="ARBA00004323"/>
    </source>
</evidence>
<gene>
    <name evidence="11" type="primary">LOC101756219</name>
</gene>
<proteinExistence type="inferred from homology"/>
<evidence type="ECO:0000256" key="3">
    <source>
        <dbReference type="ARBA" id="ARBA00022679"/>
    </source>
</evidence>
<dbReference type="EMBL" id="AGNK02002516">
    <property type="status" value="NOT_ANNOTATED_CDS"/>
    <property type="molecule type" value="Genomic_DNA"/>
</dbReference>
<reference evidence="12" key="1">
    <citation type="journal article" date="2012" name="Nat. Biotechnol.">
        <title>Reference genome sequence of the model plant Setaria.</title>
        <authorList>
            <person name="Bennetzen J.L."/>
            <person name="Schmutz J."/>
            <person name="Wang H."/>
            <person name="Percifield R."/>
            <person name="Hawkins J."/>
            <person name="Pontaroli A.C."/>
            <person name="Estep M."/>
            <person name="Feng L."/>
            <person name="Vaughn J.N."/>
            <person name="Grimwood J."/>
            <person name="Jenkins J."/>
            <person name="Barry K."/>
            <person name="Lindquist E."/>
            <person name="Hellsten U."/>
            <person name="Deshpande S."/>
            <person name="Wang X."/>
            <person name="Wu X."/>
            <person name="Mitros T."/>
            <person name="Triplett J."/>
            <person name="Yang X."/>
            <person name="Ye C.Y."/>
            <person name="Mauro-Herrera M."/>
            <person name="Wang L."/>
            <person name="Li P."/>
            <person name="Sharma M."/>
            <person name="Sharma R."/>
            <person name="Ronald P.C."/>
            <person name="Panaud O."/>
            <person name="Kellogg E.A."/>
            <person name="Brutnell T.P."/>
            <person name="Doust A.N."/>
            <person name="Tuskan G.A."/>
            <person name="Rokhsar D."/>
            <person name="Devos K.M."/>
        </authorList>
    </citation>
    <scope>NUCLEOTIDE SEQUENCE [LARGE SCALE GENOMIC DNA]</scope>
    <source>
        <strain evidence="12">cv. Yugu1</strain>
    </source>
</reference>
<keyword evidence="7" id="KW-0333">Golgi apparatus</keyword>
<evidence type="ECO:0000256" key="8">
    <source>
        <dbReference type="ARBA" id="ARBA00023136"/>
    </source>
</evidence>
<keyword evidence="12" id="KW-1185">Reference proteome</keyword>
<dbReference type="GO" id="GO:0005794">
    <property type="term" value="C:Golgi apparatus"/>
    <property type="evidence" value="ECO:0000318"/>
    <property type="project" value="GO_Central"/>
</dbReference>
<evidence type="ECO:0000313" key="11">
    <source>
        <dbReference type="EnsemblPlants" id="KQL10815"/>
    </source>
</evidence>
<accession>K3XW70</accession>
<dbReference type="eggNOG" id="ENOG502QSJI">
    <property type="taxonomic scope" value="Eukaryota"/>
</dbReference>
<dbReference type="PANTHER" id="PTHR32285">
    <property type="entry name" value="PROTEIN TRICHOME BIREFRINGENCE-LIKE 9-RELATED"/>
    <property type="match status" value="1"/>
</dbReference>
<dbReference type="GO" id="GO:0016413">
    <property type="term" value="F:O-acetyltransferase activity"/>
    <property type="evidence" value="ECO:0000318"/>
    <property type="project" value="GO_Central"/>
</dbReference>
<keyword evidence="3" id="KW-0808">Transferase</keyword>
<evidence type="ECO:0000259" key="9">
    <source>
        <dbReference type="Pfam" id="PF13839"/>
    </source>
</evidence>
<name>K3XW70_SETIT</name>
<comment type="subcellular location">
    <subcellularLocation>
        <location evidence="1">Golgi apparatus membrane</location>
        <topology evidence="1">Single-pass type II membrane protein</topology>
    </subcellularLocation>
</comment>
<feature type="domain" description="Trichome birefringence-like C-terminal" evidence="9">
    <location>
        <begin position="254"/>
        <end position="547"/>
    </location>
</feature>
<dbReference type="GO" id="GO:1990538">
    <property type="term" value="F:xylan O-acetyltransferase activity"/>
    <property type="evidence" value="ECO:0007669"/>
    <property type="project" value="UniProtKB-ARBA"/>
</dbReference>
<evidence type="ECO:0000256" key="2">
    <source>
        <dbReference type="ARBA" id="ARBA00007727"/>
    </source>
</evidence>
<feature type="domain" description="Trichome birefringence-like N-terminal" evidence="10">
    <location>
        <begin position="200"/>
        <end position="253"/>
    </location>
</feature>
<dbReference type="InParanoid" id="K3XW70"/>
<dbReference type="Proteomes" id="UP000004995">
    <property type="component" value="Unassembled WGS sequence"/>
</dbReference>
<comment type="similarity">
    <text evidence="2">Belongs to the PC-esterase family. TBL subfamily.</text>
</comment>
<dbReference type="InterPro" id="IPR026057">
    <property type="entry name" value="TBL_C"/>
</dbReference>
<dbReference type="PANTHER" id="PTHR32285:SF324">
    <property type="entry name" value="PROTEIN TRICHOME BIREFRINGENCE-LIKE 25"/>
    <property type="match status" value="1"/>
</dbReference>
<keyword evidence="6" id="KW-1133">Transmembrane helix</keyword>
<evidence type="ECO:0000256" key="6">
    <source>
        <dbReference type="ARBA" id="ARBA00022989"/>
    </source>
</evidence>
<keyword evidence="8" id="KW-0472">Membrane</keyword>
<dbReference type="AlphaFoldDB" id="K3XW70"/>
<dbReference type="OMA" id="WNDIVME"/>
<evidence type="ECO:0000256" key="4">
    <source>
        <dbReference type="ARBA" id="ARBA00022692"/>
    </source>
</evidence>
<dbReference type="FunCoup" id="K3XW70">
    <property type="interactions" value="200"/>
</dbReference>
<evidence type="ECO:0000256" key="7">
    <source>
        <dbReference type="ARBA" id="ARBA00023034"/>
    </source>
</evidence>
<dbReference type="Gramene" id="KQL10815">
    <property type="protein sequence ID" value="KQL10815"/>
    <property type="gene ID" value="SETIT_006178mg"/>
</dbReference>
<keyword evidence="5" id="KW-0735">Signal-anchor</keyword>
<dbReference type="Pfam" id="PF14416">
    <property type="entry name" value="PMR5N"/>
    <property type="match status" value="1"/>
</dbReference>
<dbReference type="HOGENOM" id="CLU_020953_6_4_1"/>
<dbReference type="Pfam" id="PF13839">
    <property type="entry name" value="PC-Esterase"/>
    <property type="match status" value="1"/>
</dbReference>
<dbReference type="InterPro" id="IPR025846">
    <property type="entry name" value="TBL_N"/>
</dbReference>
<keyword evidence="4" id="KW-0812">Transmembrane</keyword>
<dbReference type="EnsemblPlants" id="KQL10815">
    <property type="protein sequence ID" value="KQL10815"/>
    <property type="gene ID" value="SETIT_006178mg"/>
</dbReference>
<evidence type="ECO:0000259" key="10">
    <source>
        <dbReference type="Pfam" id="PF14416"/>
    </source>
</evidence>
<evidence type="ECO:0000313" key="12">
    <source>
        <dbReference type="Proteomes" id="UP000004995"/>
    </source>
</evidence>
<dbReference type="GO" id="GO:0000139">
    <property type="term" value="C:Golgi membrane"/>
    <property type="evidence" value="ECO:0007669"/>
    <property type="project" value="UniProtKB-SubCell"/>
</dbReference>
<evidence type="ECO:0000256" key="5">
    <source>
        <dbReference type="ARBA" id="ARBA00022968"/>
    </source>
</evidence>
<protein>
    <submittedName>
        <fullName evidence="11">Uncharacterized protein</fullName>
    </submittedName>
</protein>
<sequence>MPFFTASDENLWVPLASCKSSRSLLAASQMLTLATLFPHLSIPALPFVLTSKPANHLHGSTVTAARRGTDTTEVPVPGGAVARLRDHLGIGRVRRGMGMEWPLAPAQQRKAVAGGGGPALKLLLFVILTGLALRLLAGPAANLLLPIASPDEATRLVAAPGRGIPGGGATPPSETDASIFAMTGSGPLIAPDKKEGSLGENCNIFHGEWVPHSSGPAYTNASCRFIESPQNCMTNGRPDTDYLYWRWKPFGCDVPPFDGKKFLDSMRGKHWALIGDSILRNHIQSLLCLVSKVEDATEVYHDDTFKSRRWHFPSHNFTVSLIWAPFLVKAKIFEDDDGVSTADLQLHLDVLETNWTSRWQSFDYVVISTGQWFFKTAVYLENGAEIGCHSCQNKNLEEMSPEYSFRKALSTAFQFITSSPHKPVVFYRTWAPSHFENGEWFSGGTCNRTSPFKPGEAGDRESDNKMWTIEREEFDKVVANKGPNDSADHLKLLDTFELSLLRPDGHSGPYRTYHPYKTGMAAKVQNDCLHWCLPGPIDAWNDIIMQMLAKD</sequence>
<dbReference type="STRING" id="4555.K3XW70"/>
<organism evidence="11 12">
    <name type="scientific">Setaria italica</name>
    <name type="common">Foxtail millet</name>
    <name type="synonym">Panicum italicum</name>
    <dbReference type="NCBI Taxonomy" id="4555"/>
    <lineage>
        <taxon>Eukaryota</taxon>
        <taxon>Viridiplantae</taxon>
        <taxon>Streptophyta</taxon>
        <taxon>Embryophyta</taxon>
        <taxon>Tracheophyta</taxon>
        <taxon>Spermatophyta</taxon>
        <taxon>Magnoliopsida</taxon>
        <taxon>Liliopsida</taxon>
        <taxon>Poales</taxon>
        <taxon>Poaceae</taxon>
        <taxon>PACMAD clade</taxon>
        <taxon>Panicoideae</taxon>
        <taxon>Panicodae</taxon>
        <taxon>Paniceae</taxon>
        <taxon>Cenchrinae</taxon>
        <taxon>Setaria</taxon>
    </lineage>
</organism>